<organism evidence="1 2">
    <name type="scientific">Frondihabitans australicus</name>
    <dbReference type="NCBI Taxonomy" id="386892"/>
    <lineage>
        <taxon>Bacteria</taxon>
        <taxon>Bacillati</taxon>
        <taxon>Actinomycetota</taxon>
        <taxon>Actinomycetes</taxon>
        <taxon>Micrococcales</taxon>
        <taxon>Microbacteriaceae</taxon>
        <taxon>Frondihabitans</taxon>
    </lineage>
</organism>
<dbReference type="RefSeq" id="WP_147430177.1">
    <property type="nucleotide sequence ID" value="NZ_RBKS01000001.1"/>
</dbReference>
<reference evidence="1 2" key="1">
    <citation type="submission" date="2018-10" db="EMBL/GenBank/DDBJ databases">
        <title>Sequencing the genomes of 1000 actinobacteria strains.</title>
        <authorList>
            <person name="Klenk H.-P."/>
        </authorList>
    </citation>
    <scope>NUCLEOTIDE SEQUENCE [LARGE SCALE GENOMIC DNA]</scope>
    <source>
        <strain evidence="1 2">DSM 17894</strain>
    </source>
</reference>
<dbReference type="OrthoDB" id="7428016at2"/>
<evidence type="ECO:0008006" key="3">
    <source>
        <dbReference type="Google" id="ProtNLM"/>
    </source>
</evidence>
<dbReference type="AlphaFoldDB" id="A0A495IJX3"/>
<comment type="caution">
    <text evidence="1">The sequence shown here is derived from an EMBL/GenBank/DDBJ whole genome shotgun (WGS) entry which is preliminary data.</text>
</comment>
<sequence length="173" mass="18938">MHVQLKLVLAAPPAAVSDALARPDVMVAVTRPAVVYRSQEPAGFPARWGSSPSRVSARILGLLPLGVTHVDLRWYEVKVPPVTSEAGSGVAHVQEDTGRGVSGMFARLRIRHRMAVSPAPRSAGLVGGTLLRDRLEFDAGPLTPLLWPGLWLTWQWRGYRMRRLAPTWPSPRA</sequence>
<proteinExistence type="predicted"/>
<gene>
    <name evidence="1" type="ORF">C8E83_2739</name>
</gene>
<protein>
    <recommendedName>
        <fullName evidence="3">Polyketide cyclase/dehydrase/lipid transport protein</fullName>
    </recommendedName>
</protein>
<keyword evidence="2" id="KW-1185">Reference proteome</keyword>
<name>A0A495IJX3_9MICO</name>
<evidence type="ECO:0000313" key="1">
    <source>
        <dbReference type="EMBL" id="RKR75591.1"/>
    </source>
</evidence>
<dbReference type="EMBL" id="RBKS01000001">
    <property type="protein sequence ID" value="RKR75591.1"/>
    <property type="molecule type" value="Genomic_DNA"/>
</dbReference>
<accession>A0A495IJX3</accession>
<dbReference type="Proteomes" id="UP000280008">
    <property type="component" value="Unassembled WGS sequence"/>
</dbReference>
<evidence type="ECO:0000313" key="2">
    <source>
        <dbReference type="Proteomes" id="UP000280008"/>
    </source>
</evidence>